<dbReference type="EMBL" id="JAUGZK010000010">
    <property type="protein sequence ID" value="MEE2025193.1"/>
    <property type="molecule type" value="Genomic_DNA"/>
</dbReference>
<proteinExistence type="predicted"/>
<evidence type="ECO:0000313" key="3">
    <source>
        <dbReference type="EMBL" id="MEE2025193.1"/>
    </source>
</evidence>
<protein>
    <submittedName>
        <fullName evidence="3">EAL domain-containing protein</fullName>
    </submittedName>
</protein>
<dbReference type="Proteomes" id="UP001339167">
    <property type="component" value="Unassembled WGS sequence"/>
</dbReference>
<comment type="caution">
    <text evidence="3">The sequence shown here is derived from an EMBL/GenBank/DDBJ whole genome shotgun (WGS) entry which is preliminary data.</text>
</comment>
<dbReference type="SUPFAM" id="SSF55073">
    <property type="entry name" value="Nucleotide cyclase"/>
    <property type="match status" value="1"/>
</dbReference>
<dbReference type="InterPro" id="IPR029016">
    <property type="entry name" value="GAF-like_dom_sf"/>
</dbReference>
<dbReference type="Gene3D" id="3.20.20.450">
    <property type="entry name" value="EAL domain"/>
    <property type="match status" value="1"/>
</dbReference>
<dbReference type="SMART" id="SM00052">
    <property type="entry name" value="EAL"/>
    <property type="match status" value="1"/>
</dbReference>
<dbReference type="PROSITE" id="PS50883">
    <property type="entry name" value="EAL"/>
    <property type="match status" value="1"/>
</dbReference>
<dbReference type="InterPro" id="IPR003018">
    <property type="entry name" value="GAF"/>
</dbReference>
<dbReference type="SUPFAM" id="SSF141868">
    <property type="entry name" value="EAL domain-like"/>
    <property type="match status" value="1"/>
</dbReference>
<dbReference type="InterPro" id="IPR050706">
    <property type="entry name" value="Cyclic-di-GMP_PDE-like"/>
</dbReference>
<dbReference type="CDD" id="cd01948">
    <property type="entry name" value="EAL"/>
    <property type="match status" value="1"/>
</dbReference>
<reference evidence="3 4" key="1">
    <citation type="submission" date="2023-06" db="EMBL/GenBank/DDBJ databases">
        <title>Alkalimonas sp., MEB004 an alkaliphilic bacterium isolated from Lonar Lake, India.</title>
        <authorList>
            <person name="Joshi A."/>
            <person name="Thite S."/>
        </authorList>
    </citation>
    <scope>NUCLEOTIDE SEQUENCE [LARGE SCALE GENOMIC DNA]</scope>
    <source>
        <strain evidence="3 4">MEB004</strain>
    </source>
</reference>
<dbReference type="PANTHER" id="PTHR33121:SF70">
    <property type="entry name" value="SIGNALING PROTEIN YKOW"/>
    <property type="match status" value="1"/>
</dbReference>
<dbReference type="InterPro" id="IPR000160">
    <property type="entry name" value="GGDEF_dom"/>
</dbReference>
<name>A0ABU7JJR8_9GAMM</name>
<dbReference type="Gene3D" id="3.30.70.270">
    <property type="match status" value="1"/>
</dbReference>
<organism evidence="3 4">
    <name type="scientific">Alkalimonas mucilaginosa</name>
    <dbReference type="NCBI Taxonomy" id="3057676"/>
    <lineage>
        <taxon>Bacteria</taxon>
        <taxon>Pseudomonadati</taxon>
        <taxon>Pseudomonadota</taxon>
        <taxon>Gammaproteobacteria</taxon>
        <taxon>Alkalimonas</taxon>
    </lineage>
</organism>
<dbReference type="RefSeq" id="WP_330088513.1">
    <property type="nucleotide sequence ID" value="NZ_JAUGZK010000010.1"/>
</dbReference>
<dbReference type="InterPro" id="IPR043128">
    <property type="entry name" value="Rev_trsase/Diguanyl_cyclase"/>
</dbReference>
<evidence type="ECO:0000259" key="2">
    <source>
        <dbReference type="PROSITE" id="PS50887"/>
    </source>
</evidence>
<dbReference type="SUPFAM" id="SSF55781">
    <property type="entry name" value="GAF domain-like"/>
    <property type="match status" value="2"/>
</dbReference>
<dbReference type="PANTHER" id="PTHR33121">
    <property type="entry name" value="CYCLIC DI-GMP PHOSPHODIESTERASE PDEF"/>
    <property type="match status" value="1"/>
</dbReference>
<accession>A0ABU7JJR8</accession>
<dbReference type="Pfam" id="PF13185">
    <property type="entry name" value="GAF_2"/>
    <property type="match status" value="2"/>
</dbReference>
<evidence type="ECO:0000313" key="4">
    <source>
        <dbReference type="Proteomes" id="UP001339167"/>
    </source>
</evidence>
<keyword evidence="4" id="KW-1185">Reference proteome</keyword>
<dbReference type="InterPro" id="IPR029787">
    <property type="entry name" value="Nucleotide_cyclase"/>
</dbReference>
<feature type="domain" description="GGDEF" evidence="2">
    <location>
        <begin position="402"/>
        <end position="537"/>
    </location>
</feature>
<dbReference type="Pfam" id="PF00563">
    <property type="entry name" value="EAL"/>
    <property type="match status" value="1"/>
</dbReference>
<evidence type="ECO:0000259" key="1">
    <source>
        <dbReference type="PROSITE" id="PS50883"/>
    </source>
</evidence>
<dbReference type="NCBIfam" id="TIGR00254">
    <property type="entry name" value="GGDEF"/>
    <property type="match status" value="1"/>
</dbReference>
<gene>
    <name evidence="3" type="ORF">QWF21_13150</name>
</gene>
<dbReference type="InterPro" id="IPR001633">
    <property type="entry name" value="EAL_dom"/>
</dbReference>
<feature type="domain" description="EAL" evidence="1">
    <location>
        <begin position="546"/>
        <end position="799"/>
    </location>
</feature>
<dbReference type="SMART" id="SM00065">
    <property type="entry name" value="GAF"/>
    <property type="match status" value="2"/>
</dbReference>
<dbReference type="InterPro" id="IPR035919">
    <property type="entry name" value="EAL_sf"/>
</dbReference>
<sequence length="803" mass="91099">MTKRYQDTPEVTQLNHQLAQLTEQNHELKIINQLAIELHQLNDVQAVTDYVASTLAFELGFEDCAIYLIDASQQQLVRYAAAGSRNLTDDGGYRKLSMQQGIVGYCARQRRTILAHDTRQNEHYLLDVTPSLSELAVPVVDEGLVLAVIDSEHQQANYFTVRHQRLLESIASILASKLRSLHTMAQLEESVDKLEYAEKLQKSLYEIAAFSYLAEDLSEFYSHVHQVVSALMYAPNFFIALYDDEKDQLHFPYFVDTRGDETPNKVYPKEILKSSLTGYVFRTDRPLRINRDELITFYQQHQLKVYGKMPACWLGVPFHSGDSVHGVVVVQSYIEQIHYDHGDQELLTFVAQHISNALERVFSERKLQHQALHDSLTALPNRALFLDRVNHAFLRMQRFPEQKLAVMYLDLDKFKAVNDTYGHTIGDAFLIAVGKQLKSCMRQSDTLARLGGDEFAILLEDVEGLTTIEEVARRILAALQCPVQVGTLSLLASTSIGISFCELDAPGLVPDELIRRADIAMYQAKKDGRGVYRVYDESMQAETASGWSIEQELTIALLDDQFHLMYQPIVALQGMAIQGFEALIRWQHPERGLIAPDHFIPIAEQSRLIIRIDHYVLRKALRQAAFWFAAGQRFYLSVNVCGATLSEPGFVTWLDELFQQYGIPCSCLALELTERSLIENISQAKDSLRQLRQRGIRILLDDFGTGYSSLSYLSEFRLDVLKIDRSFISNMTDDATDHPIVNTIIALAKGLQLSVVAEGIETKAQQQVLQRLGCDYGQGYWFARPLSAEQAMDWLKAARADLQ</sequence>
<dbReference type="SMART" id="SM00267">
    <property type="entry name" value="GGDEF"/>
    <property type="match status" value="1"/>
</dbReference>
<dbReference type="CDD" id="cd01949">
    <property type="entry name" value="GGDEF"/>
    <property type="match status" value="1"/>
</dbReference>
<dbReference type="Gene3D" id="3.30.450.40">
    <property type="match status" value="2"/>
</dbReference>
<dbReference type="Pfam" id="PF00990">
    <property type="entry name" value="GGDEF"/>
    <property type="match status" value="1"/>
</dbReference>
<dbReference type="PROSITE" id="PS50887">
    <property type="entry name" value="GGDEF"/>
    <property type="match status" value="1"/>
</dbReference>